<dbReference type="EMBL" id="JAKOGG010000017">
    <property type="protein sequence ID" value="MCS4558221.1"/>
    <property type="molecule type" value="Genomic_DNA"/>
</dbReference>
<gene>
    <name evidence="1" type="ORF">L9G74_17415</name>
</gene>
<name>A0ABT2FPF1_9GAMM</name>
<sequence>MNHMVEIKQLITTRQNVVEDYRALGLRVDVVPDSQHQAPFGNSCNVVAEMALNVDENVLVEDEVLCIPEGEVFDFAKMKDDLLRQCSKHAIQAKWEINVA</sequence>
<organism evidence="1 2">
    <name type="scientific">Shewanella electrica</name>
    <dbReference type="NCBI Taxonomy" id="515560"/>
    <lineage>
        <taxon>Bacteria</taxon>
        <taxon>Pseudomonadati</taxon>
        <taxon>Pseudomonadota</taxon>
        <taxon>Gammaproteobacteria</taxon>
        <taxon>Alteromonadales</taxon>
        <taxon>Shewanellaceae</taxon>
        <taxon>Shewanella</taxon>
    </lineage>
</organism>
<dbReference type="RefSeq" id="WP_238898040.1">
    <property type="nucleotide sequence ID" value="NZ_JAKOGG010000017.1"/>
</dbReference>
<proteinExistence type="predicted"/>
<protein>
    <recommendedName>
        <fullName evidence="3">Phage protein</fullName>
    </recommendedName>
</protein>
<evidence type="ECO:0008006" key="3">
    <source>
        <dbReference type="Google" id="ProtNLM"/>
    </source>
</evidence>
<keyword evidence="2" id="KW-1185">Reference proteome</keyword>
<evidence type="ECO:0000313" key="1">
    <source>
        <dbReference type="EMBL" id="MCS4558221.1"/>
    </source>
</evidence>
<accession>A0ABT2FPF1</accession>
<evidence type="ECO:0000313" key="2">
    <source>
        <dbReference type="Proteomes" id="UP001201549"/>
    </source>
</evidence>
<comment type="caution">
    <text evidence="1">The sequence shown here is derived from an EMBL/GenBank/DDBJ whole genome shotgun (WGS) entry which is preliminary data.</text>
</comment>
<reference evidence="2" key="1">
    <citation type="submission" date="2023-07" db="EMBL/GenBank/DDBJ databases">
        <title>Shewanella mangrovi sp. nov., an acetaldehyde- degrading bacterium isolated from mangrove sediment.</title>
        <authorList>
            <person name="Liu Y."/>
        </authorList>
    </citation>
    <scope>NUCLEOTIDE SEQUENCE [LARGE SCALE GENOMIC DNA]</scope>
    <source>
        <strain evidence="2">C32</strain>
    </source>
</reference>
<dbReference type="Proteomes" id="UP001201549">
    <property type="component" value="Unassembled WGS sequence"/>
</dbReference>